<name>Q6Z283_ORYSJ</name>
<evidence type="ECO:0000313" key="2">
    <source>
        <dbReference type="Proteomes" id="UP000000763"/>
    </source>
</evidence>
<dbReference type="EMBL" id="AP005388">
    <property type="protein sequence ID" value="BAC98685.1"/>
    <property type="molecule type" value="Genomic_DNA"/>
</dbReference>
<evidence type="ECO:0000313" key="1">
    <source>
        <dbReference type="EMBL" id="BAC98685.1"/>
    </source>
</evidence>
<dbReference type="Proteomes" id="UP000000763">
    <property type="component" value="Chromosome 8"/>
</dbReference>
<protein>
    <submittedName>
        <fullName evidence="1">Uncharacterized protein</fullName>
    </submittedName>
</protein>
<organism evidence="1 2">
    <name type="scientific">Oryza sativa subsp. japonica</name>
    <name type="common">Rice</name>
    <dbReference type="NCBI Taxonomy" id="39947"/>
    <lineage>
        <taxon>Eukaryota</taxon>
        <taxon>Viridiplantae</taxon>
        <taxon>Streptophyta</taxon>
        <taxon>Embryophyta</taxon>
        <taxon>Tracheophyta</taxon>
        <taxon>Spermatophyta</taxon>
        <taxon>Magnoliopsida</taxon>
        <taxon>Liliopsida</taxon>
        <taxon>Poales</taxon>
        <taxon>Poaceae</taxon>
        <taxon>BOP clade</taxon>
        <taxon>Oryzoideae</taxon>
        <taxon>Oryzeae</taxon>
        <taxon>Oryzinae</taxon>
        <taxon>Oryza</taxon>
        <taxon>Oryza sativa</taxon>
    </lineage>
</organism>
<reference evidence="2" key="2">
    <citation type="journal article" date="2008" name="Nucleic Acids Res.">
        <title>The rice annotation project database (RAP-DB): 2008 update.</title>
        <authorList>
            <consortium name="The rice annotation project (RAP)"/>
        </authorList>
    </citation>
    <scope>GENOME REANNOTATION</scope>
    <source>
        <strain evidence="2">cv. Nipponbare</strain>
    </source>
</reference>
<sequence length="65" mass="7100">MYLGSIHLGKRCYSWQWHPLCKDGGGGPSRGGAPSQRGGCIVRRRRRGLQVNWAAVDPAPLSPDL</sequence>
<proteinExistence type="predicted"/>
<gene>
    <name evidence="1" type="primary">OSJNBa0086F04.29</name>
</gene>
<accession>Q6Z283</accession>
<dbReference type="AlphaFoldDB" id="Q6Z283"/>
<reference evidence="2" key="1">
    <citation type="journal article" date="2005" name="Nature">
        <title>The map-based sequence of the rice genome.</title>
        <authorList>
            <consortium name="International rice genome sequencing project (IRGSP)"/>
            <person name="Matsumoto T."/>
            <person name="Wu J."/>
            <person name="Kanamori H."/>
            <person name="Katayose Y."/>
            <person name="Fujisawa M."/>
            <person name="Namiki N."/>
            <person name="Mizuno H."/>
            <person name="Yamamoto K."/>
            <person name="Antonio B.A."/>
            <person name="Baba T."/>
            <person name="Sakata K."/>
            <person name="Nagamura Y."/>
            <person name="Aoki H."/>
            <person name="Arikawa K."/>
            <person name="Arita K."/>
            <person name="Bito T."/>
            <person name="Chiden Y."/>
            <person name="Fujitsuka N."/>
            <person name="Fukunaka R."/>
            <person name="Hamada M."/>
            <person name="Harada C."/>
            <person name="Hayashi A."/>
            <person name="Hijishita S."/>
            <person name="Honda M."/>
            <person name="Hosokawa S."/>
            <person name="Ichikawa Y."/>
            <person name="Idonuma A."/>
            <person name="Iijima M."/>
            <person name="Ikeda M."/>
            <person name="Ikeno M."/>
            <person name="Ito K."/>
            <person name="Ito S."/>
            <person name="Ito T."/>
            <person name="Ito Y."/>
            <person name="Ito Y."/>
            <person name="Iwabuchi A."/>
            <person name="Kamiya K."/>
            <person name="Karasawa W."/>
            <person name="Kurita K."/>
            <person name="Katagiri S."/>
            <person name="Kikuta A."/>
            <person name="Kobayashi H."/>
            <person name="Kobayashi N."/>
            <person name="Machita K."/>
            <person name="Maehara T."/>
            <person name="Masukawa M."/>
            <person name="Mizubayashi T."/>
            <person name="Mukai Y."/>
            <person name="Nagasaki H."/>
            <person name="Nagata Y."/>
            <person name="Naito S."/>
            <person name="Nakashima M."/>
            <person name="Nakama Y."/>
            <person name="Nakamichi Y."/>
            <person name="Nakamura M."/>
            <person name="Meguro A."/>
            <person name="Negishi M."/>
            <person name="Ohta I."/>
            <person name="Ohta T."/>
            <person name="Okamoto M."/>
            <person name="Ono N."/>
            <person name="Saji S."/>
            <person name="Sakaguchi M."/>
            <person name="Sakai K."/>
            <person name="Shibata M."/>
            <person name="Shimokawa T."/>
            <person name="Song J."/>
            <person name="Takazaki Y."/>
            <person name="Terasawa K."/>
            <person name="Tsugane M."/>
            <person name="Tsuji K."/>
            <person name="Ueda S."/>
            <person name="Waki K."/>
            <person name="Yamagata H."/>
            <person name="Yamamoto M."/>
            <person name="Yamamoto S."/>
            <person name="Yamane H."/>
            <person name="Yoshiki S."/>
            <person name="Yoshihara R."/>
            <person name="Yukawa K."/>
            <person name="Zhong H."/>
            <person name="Yano M."/>
            <person name="Yuan Q."/>
            <person name="Ouyang S."/>
            <person name="Liu J."/>
            <person name="Jones K.M."/>
            <person name="Gansberger K."/>
            <person name="Moffat K."/>
            <person name="Hill J."/>
            <person name="Bera J."/>
            <person name="Fadrosh D."/>
            <person name="Jin S."/>
            <person name="Johri S."/>
            <person name="Kim M."/>
            <person name="Overton L."/>
            <person name="Reardon M."/>
            <person name="Tsitrin T."/>
            <person name="Vuong H."/>
            <person name="Weaver B."/>
            <person name="Ciecko A."/>
            <person name="Tallon L."/>
            <person name="Jackson J."/>
            <person name="Pai G."/>
            <person name="Aken S.V."/>
            <person name="Utterback T."/>
            <person name="Reidmuller S."/>
            <person name="Feldblyum T."/>
            <person name="Hsiao J."/>
            <person name="Zismann V."/>
            <person name="Iobst S."/>
            <person name="de Vazeille A.R."/>
            <person name="Buell C.R."/>
            <person name="Ying K."/>
            <person name="Li Y."/>
            <person name="Lu T."/>
            <person name="Huang Y."/>
            <person name="Zhao Q."/>
            <person name="Feng Q."/>
            <person name="Zhang L."/>
            <person name="Zhu J."/>
            <person name="Weng Q."/>
            <person name="Mu J."/>
            <person name="Lu Y."/>
            <person name="Fan D."/>
            <person name="Liu Y."/>
            <person name="Guan J."/>
            <person name="Zhang Y."/>
            <person name="Yu S."/>
            <person name="Liu X."/>
            <person name="Zhang Y."/>
            <person name="Hong G."/>
            <person name="Han B."/>
            <person name="Choisne N."/>
            <person name="Demange N."/>
            <person name="Orjeda G."/>
            <person name="Samain S."/>
            <person name="Cattolico L."/>
            <person name="Pelletier E."/>
            <person name="Couloux A."/>
            <person name="Segurens B."/>
            <person name="Wincker P."/>
            <person name="D'Hont A."/>
            <person name="Scarpelli C."/>
            <person name="Weissenbach J."/>
            <person name="Salanoubat M."/>
            <person name="Quetier F."/>
            <person name="Yu Y."/>
            <person name="Kim H.R."/>
            <person name="Rambo T."/>
            <person name="Currie J."/>
            <person name="Collura K."/>
            <person name="Luo M."/>
            <person name="Yang T."/>
            <person name="Ammiraju J.S.S."/>
            <person name="Engler F."/>
            <person name="Soderlund C."/>
            <person name="Wing R.A."/>
            <person name="Palmer L.E."/>
            <person name="de la Bastide M."/>
            <person name="Spiegel L."/>
            <person name="Nascimento L."/>
            <person name="Zutavern T."/>
            <person name="O'Shaughnessy A."/>
            <person name="Dike S."/>
            <person name="Dedhia N."/>
            <person name="Preston R."/>
            <person name="Balija V."/>
            <person name="McCombie W.R."/>
            <person name="Chow T."/>
            <person name="Chen H."/>
            <person name="Chung M."/>
            <person name="Chen C."/>
            <person name="Shaw J."/>
            <person name="Wu H."/>
            <person name="Hsiao K."/>
            <person name="Chao Y."/>
            <person name="Chu M."/>
            <person name="Cheng C."/>
            <person name="Hour A."/>
            <person name="Lee P."/>
            <person name="Lin S."/>
            <person name="Lin Y."/>
            <person name="Liou J."/>
            <person name="Liu S."/>
            <person name="Hsing Y."/>
            <person name="Raghuvanshi S."/>
            <person name="Mohanty A."/>
            <person name="Bharti A.K."/>
            <person name="Gaur A."/>
            <person name="Gupta V."/>
            <person name="Kumar D."/>
            <person name="Ravi V."/>
            <person name="Vij S."/>
            <person name="Kapur A."/>
            <person name="Khurana P."/>
            <person name="Khurana P."/>
            <person name="Khurana J.P."/>
            <person name="Tyagi A.K."/>
            <person name="Gaikwad K."/>
            <person name="Singh A."/>
            <person name="Dalal V."/>
            <person name="Srivastava S."/>
            <person name="Dixit A."/>
            <person name="Pal A.K."/>
            <person name="Ghazi I.A."/>
            <person name="Yadav M."/>
            <person name="Pandit A."/>
            <person name="Bhargava A."/>
            <person name="Sureshbabu K."/>
            <person name="Batra K."/>
            <person name="Sharma T.R."/>
            <person name="Mohapatra T."/>
            <person name="Singh N.K."/>
            <person name="Messing J."/>
            <person name="Nelson A.B."/>
            <person name="Fuks G."/>
            <person name="Kavchok S."/>
            <person name="Keizer G."/>
            <person name="Linton E."/>
            <person name="Llaca V."/>
            <person name="Song R."/>
            <person name="Tanyolac B."/>
            <person name="Young S."/>
            <person name="Ho-Il K."/>
            <person name="Hahn J.H."/>
            <person name="Sangsakoo G."/>
            <person name="Vanavichit A."/>
            <person name="de Mattos Luiz.A.T."/>
            <person name="Zimmer P.D."/>
            <person name="Malone G."/>
            <person name="Dellagostin O."/>
            <person name="de Oliveira A.C."/>
            <person name="Bevan M."/>
            <person name="Bancroft I."/>
            <person name="Minx P."/>
            <person name="Cordum H."/>
            <person name="Wilson R."/>
            <person name="Cheng Z."/>
            <person name="Jin W."/>
            <person name="Jiang J."/>
            <person name="Leong S.A."/>
            <person name="Iwama H."/>
            <person name="Gojobori T."/>
            <person name="Itoh T."/>
            <person name="Niimura Y."/>
            <person name="Fujii Y."/>
            <person name="Habara T."/>
            <person name="Sakai H."/>
            <person name="Sato Y."/>
            <person name="Wilson G."/>
            <person name="Kumar K."/>
            <person name="McCouch S."/>
            <person name="Juretic N."/>
            <person name="Hoen D."/>
            <person name="Wright S."/>
            <person name="Bruskiewich R."/>
            <person name="Bureau T."/>
            <person name="Miyao A."/>
            <person name="Hirochika H."/>
            <person name="Nishikawa T."/>
            <person name="Kadowaki K."/>
            <person name="Sugiura M."/>
            <person name="Burr B."/>
            <person name="Sasaki T."/>
        </authorList>
    </citation>
    <scope>NUCLEOTIDE SEQUENCE [LARGE SCALE GENOMIC DNA]</scope>
    <source>
        <strain evidence="2">cv. Nipponbare</strain>
    </source>
</reference>